<comment type="subcellular location">
    <subcellularLocation>
        <location evidence="1">Nucleus</location>
    </subcellularLocation>
</comment>
<evidence type="ECO:0000256" key="4">
    <source>
        <dbReference type="ARBA" id="ARBA00022771"/>
    </source>
</evidence>
<dbReference type="SUPFAM" id="SSF57667">
    <property type="entry name" value="beta-beta-alpha zinc fingers"/>
    <property type="match status" value="4"/>
</dbReference>
<dbReference type="EMBL" id="LNIX01000013">
    <property type="protein sequence ID" value="OXA47208.1"/>
    <property type="molecule type" value="Genomic_DNA"/>
</dbReference>
<feature type="domain" description="C2H2-type" evidence="8">
    <location>
        <begin position="434"/>
        <end position="461"/>
    </location>
</feature>
<dbReference type="FunFam" id="3.30.160.60:FF:000624">
    <property type="entry name" value="zinc finger protein 697"/>
    <property type="match status" value="1"/>
</dbReference>
<dbReference type="PROSITE" id="PS50157">
    <property type="entry name" value="ZINC_FINGER_C2H2_2"/>
    <property type="match status" value="7"/>
</dbReference>
<proteinExistence type="predicted"/>
<keyword evidence="5" id="KW-0862">Zinc</keyword>
<evidence type="ECO:0000256" key="3">
    <source>
        <dbReference type="ARBA" id="ARBA00022737"/>
    </source>
</evidence>
<dbReference type="SMART" id="SM00355">
    <property type="entry name" value="ZnF_C2H2"/>
    <property type="match status" value="8"/>
</dbReference>
<dbReference type="FunFam" id="3.30.160.60:FF:000145">
    <property type="entry name" value="Zinc finger protein 574"/>
    <property type="match status" value="1"/>
</dbReference>
<feature type="domain" description="C2H2-type" evidence="8">
    <location>
        <begin position="346"/>
        <end position="373"/>
    </location>
</feature>
<dbReference type="AlphaFoldDB" id="A0A226DQA7"/>
<sequence length="602" mass="68653">MGRQNITGQRPLITNSLTLQSLARRVADLEEIVQKLVNCTNVNLLEKDEGDIVELNKLPKKKGIVNQPPSKSFRSSSLRFGRRGAGILVNRVAKKSTGGVSRNKILSQSCRSTAEEDHNSDPMEEADFVENSQIDEYFAIKTEVVDDIEIGVNSNDFQMNSETLAGRDRLSEDEKEMKILGQQSNIFPLKQSDESLDEDDATISNMTINAATIAGVKEDDDDDNNDCLPFSDFEETVDSEESKVVINPNKNTELGSQSTLNIIPSTEPEKNLPNPYIRLGPSIVADTARKTVPKQKNIVQRKKRKAPKQKNVIIGFRFKCDHCSYGSNFRRKYLQHVRKHTGERPYLCSTCGKGFRGLDLLHGHMKIHERKLDSYPCPVDGCEMAFRKQTVLTRHINRFHKDTRRKCDICHGIFANATMVRHHKIRMHENQPDLSCPICGHAFPYQRLLKAHIARHADPNYQMRKRNKIQPPTENTEEGQIDPEKVYVLPPRFYCEVEGCGKSYITSVLLLGHMRARHMTEEERKVSCDICGKEFLDGKNLRIHKNNVHTDNRPHVCHICGQGFKVKTHLTRHERGHDNLNWKPRANCKLKTFNPAENNDNM</sequence>
<feature type="domain" description="C2H2-type" evidence="8">
    <location>
        <begin position="375"/>
        <end position="405"/>
    </location>
</feature>
<keyword evidence="2" id="KW-0479">Metal-binding</keyword>
<organism evidence="9 10">
    <name type="scientific">Folsomia candida</name>
    <name type="common">Springtail</name>
    <dbReference type="NCBI Taxonomy" id="158441"/>
    <lineage>
        <taxon>Eukaryota</taxon>
        <taxon>Metazoa</taxon>
        <taxon>Ecdysozoa</taxon>
        <taxon>Arthropoda</taxon>
        <taxon>Hexapoda</taxon>
        <taxon>Collembola</taxon>
        <taxon>Entomobryomorpha</taxon>
        <taxon>Isotomoidea</taxon>
        <taxon>Isotomidae</taxon>
        <taxon>Proisotominae</taxon>
        <taxon>Folsomia</taxon>
    </lineage>
</organism>
<dbReference type="GO" id="GO:0008270">
    <property type="term" value="F:zinc ion binding"/>
    <property type="evidence" value="ECO:0007669"/>
    <property type="project" value="UniProtKB-KW"/>
</dbReference>
<dbReference type="Proteomes" id="UP000198287">
    <property type="component" value="Unassembled WGS sequence"/>
</dbReference>
<comment type="caution">
    <text evidence="9">The sequence shown here is derived from an EMBL/GenBank/DDBJ whole genome shotgun (WGS) entry which is preliminary data.</text>
</comment>
<feature type="domain" description="C2H2-type" evidence="8">
    <location>
        <begin position="526"/>
        <end position="554"/>
    </location>
</feature>
<accession>A0A226DQA7</accession>
<dbReference type="PANTHER" id="PTHR24376:SF235">
    <property type="entry name" value="C2H2-TYPE DOMAIN-CONTAINING PROTEIN"/>
    <property type="match status" value="1"/>
</dbReference>
<dbReference type="Pfam" id="PF00096">
    <property type="entry name" value="zf-C2H2"/>
    <property type="match status" value="3"/>
</dbReference>
<evidence type="ECO:0000256" key="5">
    <source>
        <dbReference type="ARBA" id="ARBA00022833"/>
    </source>
</evidence>
<dbReference type="PROSITE" id="PS00028">
    <property type="entry name" value="ZINC_FINGER_C2H2_1"/>
    <property type="match status" value="7"/>
</dbReference>
<evidence type="ECO:0000313" key="10">
    <source>
        <dbReference type="Proteomes" id="UP000198287"/>
    </source>
</evidence>
<dbReference type="InterPro" id="IPR036236">
    <property type="entry name" value="Znf_C2H2_sf"/>
</dbReference>
<evidence type="ECO:0000313" key="9">
    <source>
        <dbReference type="EMBL" id="OXA47208.1"/>
    </source>
</evidence>
<feature type="domain" description="C2H2-type" evidence="8">
    <location>
        <begin position="555"/>
        <end position="577"/>
    </location>
</feature>
<evidence type="ECO:0000256" key="2">
    <source>
        <dbReference type="ARBA" id="ARBA00022723"/>
    </source>
</evidence>
<keyword evidence="6" id="KW-0539">Nucleus</keyword>
<evidence type="ECO:0000256" key="6">
    <source>
        <dbReference type="ARBA" id="ARBA00023242"/>
    </source>
</evidence>
<keyword evidence="10" id="KW-1185">Reference proteome</keyword>
<dbReference type="GO" id="GO:0000978">
    <property type="term" value="F:RNA polymerase II cis-regulatory region sequence-specific DNA binding"/>
    <property type="evidence" value="ECO:0007669"/>
    <property type="project" value="TreeGrafter"/>
</dbReference>
<feature type="domain" description="C2H2-type" evidence="8">
    <location>
        <begin position="318"/>
        <end position="345"/>
    </location>
</feature>
<evidence type="ECO:0000259" key="8">
    <source>
        <dbReference type="PROSITE" id="PS50157"/>
    </source>
</evidence>
<feature type="domain" description="C2H2-type" evidence="8">
    <location>
        <begin position="493"/>
        <end position="523"/>
    </location>
</feature>
<dbReference type="Gene3D" id="3.30.160.60">
    <property type="entry name" value="Classic Zinc Finger"/>
    <property type="match status" value="6"/>
</dbReference>
<dbReference type="OrthoDB" id="6077919at2759"/>
<reference evidence="9 10" key="1">
    <citation type="submission" date="2015-12" db="EMBL/GenBank/DDBJ databases">
        <title>The genome of Folsomia candida.</title>
        <authorList>
            <person name="Faddeeva A."/>
            <person name="Derks M.F."/>
            <person name="Anvar Y."/>
            <person name="Smit S."/>
            <person name="Van Straalen N."/>
            <person name="Roelofs D."/>
        </authorList>
    </citation>
    <scope>NUCLEOTIDE SEQUENCE [LARGE SCALE GENOMIC DNA]</scope>
    <source>
        <strain evidence="9 10">VU population</strain>
        <tissue evidence="9">Whole body</tissue>
    </source>
</reference>
<protein>
    <submittedName>
        <fullName evidence="9">Zinc finger protein 26</fullName>
    </submittedName>
</protein>
<keyword evidence="3" id="KW-0677">Repeat</keyword>
<dbReference type="PANTHER" id="PTHR24376">
    <property type="entry name" value="ZINC FINGER PROTEIN"/>
    <property type="match status" value="1"/>
</dbReference>
<dbReference type="GO" id="GO:0001228">
    <property type="term" value="F:DNA-binding transcription activator activity, RNA polymerase II-specific"/>
    <property type="evidence" value="ECO:0007669"/>
    <property type="project" value="TreeGrafter"/>
</dbReference>
<name>A0A226DQA7_FOLCA</name>
<dbReference type="GO" id="GO:0005634">
    <property type="term" value="C:nucleus"/>
    <property type="evidence" value="ECO:0007669"/>
    <property type="project" value="UniProtKB-SubCell"/>
</dbReference>
<keyword evidence="4 7" id="KW-0863">Zinc-finger</keyword>
<dbReference type="InterPro" id="IPR013087">
    <property type="entry name" value="Znf_C2H2_type"/>
</dbReference>
<evidence type="ECO:0000256" key="1">
    <source>
        <dbReference type="ARBA" id="ARBA00004123"/>
    </source>
</evidence>
<dbReference type="Pfam" id="PF13912">
    <property type="entry name" value="zf-C2H2_6"/>
    <property type="match status" value="2"/>
</dbReference>
<evidence type="ECO:0000256" key="7">
    <source>
        <dbReference type="PROSITE-ProRule" id="PRU00042"/>
    </source>
</evidence>
<gene>
    <name evidence="9" type="ORF">Fcan01_17660</name>
</gene>